<gene>
    <name evidence="12" type="ORF">X801_08486</name>
</gene>
<keyword evidence="5" id="KW-0406">Ion transport</keyword>
<reference evidence="12 13" key="1">
    <citation type="submission" date="2015-03" db="EMBL/GenBank/DDBJ databases">
        <title>Draft genome of the nematode, Opisthorchis viverrini.</title>
        <authorList>
            <person name="Mitreva M."/>
        </authorList>
    </citation>
    <scope>NUCLEOTIDE SEQUENCE [LARGE SCALE GENOMIC DNA]</scope>
    <source>
        <strain evidence="12">Khon Kaen</strain>
    </source>
</reference>
<keyword evidence="10" id="KW-0407">Ion channel</keyword>
<evidence type="ECO:0000259" key="11">
    <source>
        <dbReference type="SMART" id="SM00918"/>
    </source>
</evidence>
<dbReference type="InterPro" id="IPR019594">
    <property type="entry name" value="Glu/Gly-bd"/>
</dbReference>
<keyword evidence="8" id="KW-0325">Glycoprotein</keyword>
<dbReference type="SMART" id="SM00918">
    <property type="entry name" value="Lig_chan-Glu_bd"/>
    <property type="match status" value="1"/>
</dbReference>
<evidence type="ECO:0000256" key="3">
    <source>
        <dbReference type="ARBA" id="ARBA00022692"/>
    </source>
</evidence>
<evidence type="ECO:0000256" key="9">
    <source>
        <dbReference type="ARBA" id="ARBA00023286"/>
    </source>
</evidence>
<evidence type="ECO:0000256" key="1">
    <source>
        <dbReference type="ARBA" id="ARBA00004141"/>
    </source>
</evidence>
<dbReference type="Gene3D" id="3.40.190.10">
    <property type="entry name" value="Periplasmic binding protein-like II"/>
    <property type="match status" value="1"/>
</dbReference>
<keyword evidence="7" id="KW-0675">Receptor</keyword>
<keyword evidence="9" id="KW-1071">Ligand-gated ion channel</keyword>
<evidence type="ECO:0000256" key="2">
    <source>
        <dbReference type="ARBA" id="ARBA00022448"/>
    </source>
</evidence>
<evidence type="ECO:0000256" key="6">
    <source>
        <dbReference type="ARBA" id="ARBA00023136"/>
    </source>
</evidence>
<evidence type="ECO:0000256" key="10">
    <source>
        <dbReference type="ARBA" id="ARBA00023303"/>
    </source>
</evidence>
<dbReference type="Pfam" id="PF10613">
    <property type="entry name" value="Lig_chan-Glu_bd"/>
    <property type="match status" value="1"/>
</dbReference>
<organism evidence="12 13">
    <name type="scientific">Opisthorchis viverrini</name>
    <name type="common">Southeast Asian liver fluke</name>
    <dbReference type="NCBI Taxonomy" id="6198"/>
    <lineage>
        <taxon>Eukaryota</taxon>
        <taxon>Metazoa</taxon>
        <taxon>Spiralia</taxon>
        <taxon>Lophotrochozoa</taxon>
        <taxon>Platyhelminthes</taxon>
        <taxon>Trematoda</taxon>
        <taxon>Digenea</taxon>
        <taxon>Opisthorchiida</taxon>
        <taxon>Opisthorchiata</taxon>
        <taxon>Opisthorchiidae</taxon>
        <taxon>Opisthorchis</taxon>
    </lineage>
</organism>
<name>A0A1S8WML4_OPIVI</name>
<proteinExistence type="predicted"/>
<evidence type="ECO:0000313" key="12">
    <source>
        <dbReference type="EMBL" id="OON15706.1"/>
    </source>
</evidence>
<evidence type="ECO:0000256" key="4">
    <source>
        <dbReference type="ARBA" id="ARBA00022989"/>
    </source>
</evidence>
<dbReference type="SUPFAM" id="SSF53850">
    <property type="entry name" value="Periplasmic binding protein-like II"/>
    <property type="match status" value="1"/>
</dbReference>
<keyword evidence="2" id="KW-0813">Transport</keyword>
<keyword evidence="6" id="KW-0472">Membrane</keyword>
<evidence type="ECO:0000256" key="8">
    <source>
        <dbReference type="ARBA" id="ARBA00023180"/>
    </source>
</evidence>
<feature type="domain" description="Ionotropic glutamate receptor L-glutamate and glycine-binding" evidence="11">
    <location>
        <begin position="8"/>
        <end position="75"/>
    </location>
</feature>
<dbReference type="EMBL" id="KV902972">
    <property type="protein sequence ID" value="OON15706.1"/>
    <property type="molecule type" value="Genomic_DNA"/>
</dbReference>
<keyword evidence="4" id="KW-1133">Transmembrane helix</keyword>
<evidence type="ECO:0000256" key="5">
    <source>
        <dbReference type="ARBA" id="ARBA00023065"/>
    </source>
</evidence>
<keyword evidence="13" id="KW-1185">Reference proteome</keyword>
<dbReference type="GO" id="GO:0016020">
    <property type="term" value="C:membrane"/>
    <property type="evidence" value="ECO:0007669"/>
    <property type="project" value="UniProtKB-SubCell"/>
</dbReference>
<keyword evidence="3" id="KW-0812">Transmembrane</keyword>
<dbReference type="GO" id="GO:0015276">
    <property type="term" value="F:ligand-gated monoatomic ion channel activity"/>
    <property type="evidence" value="ECO:0007669"/>
    <property type="project" value="InterPro"/>
</dbReference>
<dbReference type="AlphaFoldDB" id="A0A1S8WML4"/>
<protein>
    <recommendedName>
        <fullName evidence="11">Ionotropic glutamate receptor L-glutamate and glycine-binding domain-containing protein</fullName>
    </recommendedName>
</protein>
<dbReference type="Proteomes" id="UP000243686">
    <property type="component" value="Unassembled WGS sequence"/>
</dbReference>
<accession>A0A1S8WML4</accession>
<comment type="subcellular location">
    <subcellularLocation>
        <location evidence="1">Membrane</location>
        <topology evidence="1">Multi-pass membrane protein</topology>
    </subcellularLocation>
</comment>
<sequence>MAKGFDPPFVIYEPFRKGKHMEGKDQWTGFAMELLKHLSKMNHFDYVIKPVEDRKFGTFDETKGRWDGLIGELIYKRSIQGQSNRRAILERYKNVVYI</sequence>
<evidence type="ECO:0000313" key="13">
    <source>
        <dbReference type="Proteomes" id="UP000243686"/>
    </source>
</evidence>
<evidence type="ECO:0000256" key="7">
    <source>
        <dbReference type="ARBA" id="ARBA00023170"/>
    </source>
</evidence>